<evidence type="ECO:0000259" key="2">
    <source>
        <dbReference type="Pfam" id="PF00182"/>
    </source>
</evidence>
<protein>
    <recommendedName>
        <fullName evidence="2">Glycoside hydrolase family 19 catalytic domain-containing protein</fullName>
    </recommendedName>
</protein>
<evidence type="ECO:0000313" key="4">
    <source>
        <dbReference type="Proteomes" id="UP001459277"/>
    </source>
</evidence>
<dbReference type="GO" id="GO:0004568">
    <property type="term" value="F:chitinase activity"/>
    <property type="evidence" value="ECO:0007669"/>
    <property type="project" value="InterPro"/>
</dbReference>
<dbReference type="AlphaFoldDB" id="A0AAW2D4R7"/>
<dbReference type="CDD" id="cd00325">
    <property type="entry name" value="chitinase_GH19"/>
    <property type="match status" value="1"/>
</dbReference>
<dbReference type="InterPro" id="IPR000726">
    <property type="entry name" value="Glyco_hydro_19_cat"/>
</dbReference>
<keyword evidence="4" id="KW-1185">Reference proteome</keyword>
<gene>
    <name evidence="3" type="ORF">SO802_013129</name>
</gene>
<dbReference type="Proteomes" id="UP001459277">
    <property type="component" value="Unassembled WGS sequence"/>
</dbReference>
<dbReference type="PANTHER" id="PTHR22595:SF96">
    <property type="entry name" value="CHITINASE"/>
    <property type="match status" value="1"/>
</dbReference>
<dbReference type="Pfam" id="PF00182">
    <property type="entry name" value="Glyco_hydro_19"/>
    <property type="match status" value="2"/>
</dbReference>
<dbReference type="GO" id="GO:0006032">
    <property type="term" value="P:chitin catabolic process"/>
    <property type="evidence" value="ECO:0007669"/>
    <property type="project" value="InterPro"/>
</dbReference>
<feature type="domain" description="Glycoside hydrolase family 19 catalytic" evidence="2">
    <location>
        <begin position="108"/>
        <end position="181"/>
    </location>
</feature>
<name>A0AAW2D4R7_9ROSI</name>
<dbReference type="GO" id="GO:0016998">
    <property type="term" value="P:cell wall macromolecule catabolic process"/>
    <property type="evidence" value="ECO:0007669"/>
    <property type="project" value="InterPro"/>
</dbReference>
<keyword evidence="1" id="KW-0147">Chitin-binding</keyword>
<dbReference type="GO" id="GO:0008061">
    <property type="term" value="F:chitin binding"/>
    <property type="evidence" value="ECO:0007669"/>
    <property type="project" value="UniProtKB-KW"/>
</dbReference>
<dbReference type="SUPFAM" id="SSF53955">
    <property type="entry name" value="Lysozyme-like"/>
    <property type="match status" value="1"/>
</dbReference>
<reference evidence="3 4" key="1">
    <citation type="submission" date="2024-01" db="EMBL/GenBank/DDBJ databases">
        <title>A telomere-to-telomere, gap-free genome of sweet tea (Lithocarpus litseifolius).</title>
        <authorList>
            <person name="Zhou J."/>
        </authorList>
    </citation>
    <scope>NUCLEOTIDE SEQUENCE [LARGE SCALE GENOMIC DNA]</scope>
    <source>
        <strain evidence="3">Zhou-2022a</strain>
        <tissue evidence="3">Leaf</tissue>
    </source>
</reference>
<dbReference type="InterPro" id="IPR023346">
    <property type="entry name" value="Lysozyme-like_dom_sf"/>
</dbReference>
<dbReference type="Gene3D" id="1.10.530.10">
    <property type="match status" value="1"/>
</dbReference>
<dbReference type="PANTHER" id="PTHR22595">
    <property type="entry name" value="CHITINASE-RELATED"/>
    <property type="match status" value="1"/>
</dbReference>
<sequence length="206" mass="23034">MFSNRNSLEAHAKGFWDYHSFITASALFQPYGFGTTYINWNFMGTKEIAAFLAHVGIKTSCGHKVATKEQLDWSLCCNKEMNSNSDYRDEHYKNAYPCALGVAYYGRWMKPIKEHQPSAHDVFTGYWTPTKNDTLAKRLSGFGATMNVLYGDLVCGKGDNESVNNIISHYLSYLDLMGVGREGARPHDVLSCAKQVVFNPSSSSSP</sequence>
<evidence type="ECO:0000256" key="1">
    <source>
        <dbReference type="ARBA" id="ARBA00022669"/>
    </source>
</evidence>
<dbReference type="EMBL" id="JAZDWU010000004">
    <property type="protein sequence ID" value="KAL0005568.1"/>
    <property type="molecule type" value="Genomic_DNA"/>
</dbReference>
<evidence type="ECO:0000313" key="3">
    <source>
        <dbReference type="EMBL" id="KAL0005568.1"/>
    </source>
</evidence>
<feature type="domain" description="Glycoside hydrolase family 19 catalytic" evidence="2">
    <location>
        <begin position="1"/>
        <end position="107"/>
    </location>
</feature>
<organism evidence="3 4">
    <name type="scientific">Lithocarpus litseifolius</name>
    <dbReference type="NCBI Taxonomy" id="425828"/>
    <lineage>
        <taxon>Eukaryota</taxon>
        <taxon>Viridiplantae</taxon>
        <taxon>Streptophyta</taxon>
        <taxon>Embryophyta</taxon>
        <taxon>Tracheophyta</taxon>
        <taxon>Spermatophyta</taxon>
        <taxon>Magnoliopsida</taxon>
        <taxon>eudicotyledons</taxon>
        <taxon>Gunneridae</taxon>
        <taxon>Pentapetalae</taxon>
        <taxon>rosids</taxon>
        <taxon>fabids</taxon>
        <taxon>Fagales</taxon>
        <taxon>Fagaceae</taxon>
        <taxon>Lithocarpus</taxon>
    </lineage>
</organism>
<proteinExistence type="predicted"/>
<comment type="caution">
    <text evidence="3">The sequence shown here is derived from an EMBL/GenBank/DDBJ whole genome shotgun (WGS) entry which is preliminary data.</text>
</comment>
<accession>A0AAW2D4R7</accession>